<keyword evidence="8" id="KW-0964">Secreted</keyword>
<dbReference type="InterPro" id="IPR001314">
    <property type="entry name" value="Peptidase_S1A"/>
</dbReference>
<dbReference type="PRINTS" id="PR00722">
    <property type="entry name" value="CHYMOTRYPSIN"/>
</dbReference>
<dbReference type="GO" id="GO:0006508">
    <property type="term" value="P:proteolysis"/>
    <property type="evidence" value="ECO:0007669"/>
    <property type="project" value="UniProtKB-KW"/>
</dbReference>
<dbReference type="SUPFAM" id="SSF50494">
    <property type="entry name" value="Trypsin-like serine proteases"/>
    <property type="match status" value="1"/>
</dbReference>
<dbReference type="EC" id="3.4.21.-" evidence="7"/>
<dbReference type="Pfam" id="PF00089">
    <property type="entry name" value="Trypsin"/>
    <property type="match status" value="1"/>
</dbReference>
<comment type="caution">
    <text evidence="10">The sequence shown here is derived from an EMBL/GenBank/DDBJ whole genome shotgun (WGS) entry which is preliminary data.</text>
</comment>
<protein>
    <recommendedName>
        <fullName evidence="8">CLIP domain-containing serine protease</fullName>
        <ecNumber evidence="7">3.4.21.-</ecNumber>
    </recommendedName>
</protein>
<name>A0AAV2SNY4_MEGNR</name>
<dbReference type="InterPro" id="IPR043504">
    <property type="entry name" value="Peptidase_S1_PA_chymotrypsin"/>
</dbReference>
<dbReference type="GO" id="GO:0005576">
    <property type="term" value="C:extracellular region"/>
    <property type="evidence" value="ECO:0007669"/>
    <property type="project" value="UniProtKB-SubCell"/>
</dbReference>
<dbReference type="InterPro" id="IPR038565">
    <property type="entry name" value="CLIP_sf"/>
</dbReference>
<comment type="subcellular location">
    <subcellularLocation>
        <location evidence="8">Secreted</location>
    </subcellularLocation>
</comment>
<evidence type="ECO:0000256" key="2">
    <source>
        <dbReference type="ARBA" id="ARBA00022729"/>
    </source>
</evidence>
<dbReference type="InterPro" id="IPR033116">
    <property type="entry name" value="TRYPSIN_SER"/>
</dbReference>
<dbReference type="InterPro" id="IPR051487">
    <property type="entry name" value="Ser/Thr_Proteases_Immune/Dev"/>
</dbReference>
<dbReference type="Pfam" id="PF12032">
    <property type="entry name" value="CLIP"/>
    <property type="match status" value="1"/>
</dbReference>
<evidence type="ECO:0000313" key="10">
    <source>
        <dbReference type="EMBL" id="CAL4221114.1"/>
    </source>
</evidence>
<dbReference type="PROSITE" id="PS00134">
    <property type="entry name" value="TRYPSIN_HIS"/>
    <property type="match status" value="1"/>
</dbReference>
<keyword evidence="1 7" id="KW-0645">Protease</keyword>
<dbReference type="Gene3D" id="2.40.10.10">
    <property type="entry name" value="Trypsin-like serine proteases"/>
    <property type="match status" value="1"/>
</dbReference>
<dbReference type="AlphaFoldDB" id="A0AAV2SNY4"/>
<dbReference type="PROSITE" id="PS50240">
    <property type="entry name" value="TRYPSIN_DOM"/>
    <property type="match status" value="1"/>
</dbReference>
<dbReference type="Gene3D" id="3.30.1640.30">
    <property type="match status" value="1"/>
</dbReference>
<keyword evidence="2" id="KW-0732">Signal</keyword>
<dbReference type="SMART" id="SM00020">
    <property type="entry name" value="Tryp_SPc"/>
    <property type="match status" value="1"/>
</dbReference>
<evidence type="ECO:0000256" key="5">
    <source>
        <dbReference type="ARBA" id="ARBA00023157"/>
    </source>
</evidence>
<reference evidence="10 11" key="1">
    <citation type="submission" date="2024-05" db="EMBL/GenBank/DDBJ databases">
        <authorList>
            <person name="Wallberg A."/>
        </authorList>
    </citation>
    <scope>NUCLEOTIDE SEQUENCE [LARGE SCALE GENOMIC DNA]</scope>
</reference>
<gene>
    <name evidence="10" type="ORF">MNOR_LOCUS39112</name>
</gene>
<evidence type="ECO:0000259" key="9">
    <source>
        <dbReference type="PROSITE" id="PS50240"/>
    </source>
</evidence>
<evidence type="ECO:0000256" key="8">
    <source>
        <dbReference type="RuleBase" id="RU366078"/>
    </source>
</evidence>
<dbReference type="PANTHER" id="PTHR24256">
    <property type="entry name" value="TRYPTASE-RELATED"/>
    <property type="match status" value="1"/>
</dbReference>
<sequence>NDSSSSSSSTISVRLVNNDPFLTRNTVERPSTCVTSHGQPGECMALRECPSLQFHAANMLLPSTQRLLRDNVCRRLVRTLHYCCPSRGARSGIQSSPVQPLTSRPVASGDLIFPDQLPNILASRGPRQSVIPLIAQCGRSPAKFGIGNTVQTVKPGDFPWLAAVGQMKNQVTLNGIIIERRENFRAMCGGTLITDRHVLSAAHCFLHPPVIRDPPTHVRLGEHDFRMDGDGAQDYRIVDRRTNNYDEDTIANDIILLKLDSHVKFNDRIAPACLPFELPEEEYSQKLLTVVGWGMTTESSQKSLVPMQEEPEHVPLGECQQKYRLHSALNRHITNQNICAGRGKADSCMGDSGGPLNFRSSSGRNAGRVFVVGIVSFGPTMCGSPTLPGVYTNVARYQNWIRNNLD</sequence>
<evidence type="ECO:0000256" key="1">
    <source>
        <dbReference type="ARBA" id="ARBA00022670"/>
    </source>
</evidence>
<dbReference type="CDD" id="cd00190">
    <property type="entry name" value="Tryp_SPc"/>
    <property type="match status" value="1"/>
</dbReference>
<comment type="domain">
    <text evidence="8">The clip domain consists of 35-55 residues which are 'knitted' together usually by 3 conserved disulfide bonds forming a clip-like compact structure.</text>
</comment>
<comment type="similarity">
    <text evidence="6 8">Belongs to the peptidase S1 family. CLIP subfamily.</text>
</comment>
<dbReference type="PROSITE" id="PS00135">
    <property type="entry name" value="TRYPSIN_SER"/>
    <property type="match status" value="1"/>
</dbReference>
<organism evidence="10 11">
    <name type="scientific">Meganyctiphanes norvegica</name>
    <name type="common">Northern krill</name>
    <name type="synonym">Thysanopoda norvegica</name>
    <dbReference type="NCBI Taxonomy" id="48144"/>
    <lineage>
        <taxon>Eukaryota</taxon>
        <taxon>Metazoa</taxon>
        <taxon>Ecdysozoa</taxon>
        <taxon>Arthropoda</taxon>
        <taxon>Crustacea</taxon>
        <taxon>Multicrustacea</taxon>
        <taxon>Malacostraca</taxon>
        <taxon>Eumalacostraca</taxon>
        <taxon>Eucarida</taxon>
        <taxon>Euphausiacea</taxon>
        <taxon>Euphausiidae</taxon>
        <taxon>Meganyctiphanes</taxon>
    </lineage>
</organism>
<dbReference type="InterPro" id="IPR022700">
    <property type="entry name" value="CLIP"/>
</dbReference>
<feature type="non-terminal residue" evidence="10">
    <location>
        <position position="1"/>
    </location>
</feature>
<feature type="domain" description="Peptidase S1" evidence="9">
    <location>
        <begin position="145"/>
        <end position="406"/>
    </location>
</feature>
<dbReference type="InterPro" id="IPR018114">
    <property type="entry name" value="TRYPSIN_HIS"/>
</dbReference>
<dbReference type="EMBL" id="CAXKWB010097100">
    <property type="protein sequence ID" value="CAL4221114.1"/>
    <property type="molecule type" value="Genomic_DNA"/>
</dbReference>
<keyword evidence="4 7" id="KW-0720">Serine protease</keyword>
<evidence type="ECO:0000256" key="6">
    <source>
        <dbReference type="ARBA" id="ARBA00024195"/>
    </source>
</evidence>
<dbReference type="InterPro" id="IPR009003">
    <property type="entry name" value="Peptidase_S1_PA"/>
</dbReference>
<dbReference type="Proteomes" id="UP001497623">
    <property type="component" value="Unassembled WGS sequence"/>
</dbReference>
<evidence type="ECO:0000256" key="3">
    <source>
        <dbReference type="ARBA" id="ARBA00022801"/>
    </source>
</evidence>
<keyword evidence="5" id="KW-1015">Disulfide bond</keyword>
<proteinExistence type="inferred from homology"/>
<keyword evidence="11" id="KW-1185">Reference proteome</keyword>
<keyword evidence="3 7" id="KW-0378">Hydrolase</keyword>
<dbReference type="InterPro" id="IPR001254">
    <property type="entry name" value="Trypsin_dom"/>
</dbReference>
<dbReference type="GO" id="GO:0004252">
    <property type="term" value="F:serine-type endopeptidase activity"/>
    <property type="evidence" value="ECO:0007669"/>
    <property type="project" value="UniProtKB-UniRule"/>
</dbReference>
<evidence type="ECO:0000256" key="4">
    <source>
        <dbReference type="ARBA" id="ARBA00022825"/>
    </source>
</evidence>
<evidence type="ECO:0000313" key="11">
    <source>
        <dbReference type="Proteomes" id="UP001497623"/>
    </source>
</evidence>
<accession>A0AAV2SNY4</accession>
<evidence type="ECO:0000256" key="7">
    <source>
        <dbReference type="RuleBase" id="RU363034"/>
    </source>
</evidence>